<dbReference type="SUPFAM" id="SSF47413">
    <property type="entry name" value="lambda repressor-like DNA-binding domains"/>
    <property type="match status" value="1"/>
</dbReference>
<evidence type="ECO:0000313" key="3">
    <source>
        <dbReference type="EMBL" id="RKN85379.1"/>
    </source>
</evidence>
<dbReference type="InterPro" id="IPR001387">
    <property type="entry name" value="Cro/C1-type_HTH"/>
</dbReference>
<keyword evidence="1" id="KW-0238">DNA-binding</keyword>
<evidence type="ECO:0000313" key="4">
    <source>
        <dbReference type="Proteomes" id="UP000282311"/>
    </source>
</evidence>
<sequence length="95" mass="10481">MVSEMSYDSIQEIEIIRKRAAMVVALIELRESKGWTQAELARRAGMKQSAIARFESDTTAPRIDTIIRVAMALGVDLTLMPSDPSRNEQAAAAMV</sequence>
<gene>
    <name evidence="3" type="ORF">D7M11_08680</name>
</gene>
<dbReference type="AlphaFoldDB" id="A0A3B0CMA0"/>
<dbReference type="Proteomes" id="UP000282311">
    <property type="component" value="Unassembled WGS sequence"/>
</dbReference>
<dbReference type="CDD" id="cd00093">
    <property type="entry name" value="HTH_XRE"/>
    <property type="match status" value="1"/>
</dbReference>
<dbReference type="OrthoDB" id="2625828at2"/>
<evidence type="ECO:0000256" key="1">
    <source>
        <dbReference type="ARBA" id="ARBA00023125"/>
    </source>
</evidence>
<dbReference type="PANTHER" id="PTHR46797:SF1">
    <property type="entry name" value="METHYLPHOSPHONATE SYNTHASE"/>
    <property type="match status" value="1"/>
</dbReference>
<dbReference type="EMBL" id="RBAH01000005">
    <property type="protein sequence ID" value="RKN85379.1"/>
    <property type="molecule type" value="Genomic_DNA"/>
</dbReference>
<dbReference type="GO" id="GO:0005829">
    <property type="term" value="C:cytosol"/>
    <property type="evidence" value="ECO:0007669"/>
    <property type="project" value="TreeGrafter"/>
</dbReference>
<reference evidence="3 4" key="1">
    <citation type="journal article" date="2007" name="Int. J. Syst. Evol. Microbiol.">
        <title>Paenibacillus ginsengarvi sp. nov., isolated from soil from ginseng cultivation.</title>
        <authorList>
            <person name="Yoon M.H."/>
            <person name="Ten L.N."/>
            <person name="Im W.T."/>
        </authorList>
    </citation>
    <scope>NUCLEOTIDE SEQUENCE [LARGE SCALE GENOMIC DNA]</scope>
    <source>
        <strain evidence="3 4">KCTC 13059</strain>
    </source>
</reference>
<dbReference type="GO" id="GO:0003677">
    <property type="term" value="F:DNA binding"/>
    <property type="evidence" value="ECO:0007669"/>
    <property type="project" value="UniProtKB-KW"/>
</dbReference>
<accession>A0A3B0CMA0</accession>
<dbReference type="PANTHER" id="PTHR46797">
    <property type="entry name" value="HTH-TYPE TRANSCRIPTIONAL REGULATOR"/>
    <property type="match status" value="1"/>
</dbReference>
<dbReference type="InterPro" id="IPR010982">
    <property type="entry name" value="Lambda_DNA-bd_dom_sf"/>
</dbReference>
<dbReference type="PROSITE" id="PS50943">
    <property type="entry name" value="HTH_CROC1"/>
    <property type="match status" value="1"/>
</dbReference>
<evidence type="ECO:0000259" key="2">
    <source>
        <dbReference type="PROSITE" id="PS50943"/>
    </source>
</evidence>
<name>A0A3B0CMA0_9BACL</name>
<feature type="domain" description="HTH cro/C1-type" evidence="2">
    <location>
        <begin position="26"/>
        <end position="80"/>
    </location>
</feature>
<dbReference type="SMART" id="SM00530">
    <property type="entry name" value="HTH_XRE"/>
    <property type="match status" value="1"/>
</dbReference>
<dbReference type="GO" id="GO:0003700">
    <property type="term" value="F:DNA-binding transcription factor activity"/>
    <property type="evidence" value="ECO:0007669"/>
    <property type="project" value="TreeGrafter"/>
</dbReference>
<dbReference type="Gene3D" id="1.10.260.40">
    <property type="entry name" value="lambda repressor-like DNA-binding domains"/>
    <property type="match status" value="1"/>
</dbReference>
<dbReference type="InterPro" id="IPR050807">
    <property type="entry name" value="TransReg_Diox_bact_type"/>
</dbReference>
<organism evidence="3 4">
    <name type="scientific">Paenibacillus ginsengarvi</name>
    <dbReference type="NCBI Taxonomy" id="400777"/>
    <lineage>
        <taxon>Bacteria</taxon>
        <taxon>Bacillati</taxon>
        <taxon>Bacillota</taxon>
        <taxon>Bacilli</taxon>
        <taxon>Bacillales</taxon>
        <taxon>Paenibacillaceae</taxon>
        <taxon>Paenibacillus</taxon>
    </lineage>
</organism>
<proteinExistence type="predicted"/>
<keyword evidence="4" id="KW-1185">Reference proteome</keyword>
<dbReference type="Pfam" id="PF01381">
    <property type="entry name" value="HTH_3"/>
    <property type="match status" value="1"/>
</dbReference>
<protein>
    <submittedName>
        <fullName evidence="3">XRE family transcriptional regulator</fullName>
    </submittedName>
</protein>
<comment type="caution">
    <text evidence="3">The sequence shown here is derived from an EMBL/GenBank/DDBJ whole genome shotgun (WGS) entry which is preliminary data.</text>
</comment>